<organism evidence="1 2">
    <name type="scientific">Apolygus lucorum</name>
    <name type="common">Small green plant bug</name>
    <name type="synonym">Lygocoris lucorum</name>
    <dbReference type="NCBI Taxonomy" id="248454"/>
    <lineage>
        <taxon>Eukaryota</taxon>
        <taxon>Metazoa</taxon>
        <taxon>Ecdysozoa</taxon>
        <taxon>Arthropoda</taxon>
        <taxon>Hexapoda</taxon>
        <taxon>Insecta</taxon>
        <taxon>Pterygota</taxon>
        <taxon>Neoptera</taxon>
        <taxon>Paraneoptera</taxon>
        <taxon>Hemiptera</taxon>
        <taxon>Heteroptera</taxon>
        <taxon>Panheteroptera</taxon>
        <taxon>Cimicomorpha</taxon>
        <taxon>Miridae</taxon>
        <taxon>Mirini</taxon>
        <taxon>Apolygus</taxon>
    </lineage>
</organism>
<keyword evidence="2" id="KW-1185">Reference proteome</keyword>
<evidence type="ECO:0000313" key="1">
    <source>
        <dbReference type="EMBL" id="KAF6213331.1"/>
    </source>
</evidence>
<gene>
    <name evidence="1" type="ORF">GE061_011050</name>
</gene>
<protein>
    <submittedName>
        <fullName evidence="1">Uncharacterized protein</fullName>
    </submittedName>
</protein>
<dbReference type="Proteomes" id="UP000466442">
    <property type="component" value="Unassembled WGS sequence"/>
</dbReference>
<proteinExistence type="predicted"/>
<sequence>MGETGGKGPLVKLTPDRRWRQSETGILESDVNPRYPSPRRLADSSVQRQCSWVPLRLFVGQQRQLDSESCTNLVVAP</sequence>
<dbReference type="AlphaFoldDB" id="A0A8S9XYE7"/>
<accession>A0A8S9XYE7</accession>
<reference evidence="1" key="1">
    <citation type="journal article" date="2021" name="Mol. Ecol. Resour.">
        <title>Apolygus lucorum genome provides insights into omnivorousness and mesophyll feeding.</title>
        <authorList>
            <person name="Liu Y."/>
            <person name="Liu H."/>
            <person name="Wang H."/>
            <person name="Huang T."/>
            <person name="Liu B."/>
            <person name="Yang B."/>
            <person name="Yin L."/>
            <person name="Li B."/>
            <person name="Zhang Y."/>
            <person name="Zhang S."/>
            <person name="Jiang F."/>
            <person name="Zhang X."/>
            <person name="Ren Y."/>
            <person name="Wang B."/>
            <person name="Wang S."/>
            <person name="Lu Y."/>
            <person name="Wu K."/>
            <person name="Fan W."/>
            <person name="Wang G."/>
        </authorList>
    </citation>
    <scope>NUCLEOTIDE SEQUENCE</scope>
    <source>
        <strain evidence="1">12Hb</strain>
    </source>
</reference>
<comment type="caution">
    <text evidence="1">The sequence shown here is derived from an EMBL/GenBank/DDBJ whole genome shotgun (WGS) entry which is preliminary data.</text>
</comment>
<dbReference type="EMBL" id="WIXP02000003">
    <property type="protein sequence ID" value="KAF6213331.1"/>
    <property type="molecule type" value="Genomic_DNA"/>
</dbReference>
<evidence type="ECO:0000313" key="2">
    <source>
        <dbReference type="Proteomes" id="UP000466442"/>
    </source>
</evidence>
<name>A0A8S9XYE7_APOLU</name>